<dbReference type="GO" id="GO:0005975">
    <property type="term" value="P:carbohydrate metabolic process"/>
    <property type="evidence" value="ECO:0007669"/>
    <property type="project" value="InterPro"/>
</dbReference>
<dbReference type="EMBL" id="LIZX01000013">
    <property type="protein sequence ID" value="KPJ69803.1"/>
    <property type="molecule type" value="Genomic_DNA"/>
</dbReference>
<dbReference type="Proteomes" id="UP000051861">
    <property type="component" value="Unassembled WGS sequence"/>
</dbReference>
<organism evidence="1 2">
    <name type="scientific">candidate division WOR-1 bacterium DG_54_3</name>
    <dbReference type="NCBI Taxonomy" id="1703775"/>
    <lineage>
        <taxon>Bacteria</taxon>
        <taxon>Bacillati</taxon>
        <taxon>Saganbacteria</taxon>
    </lineage>
</organism>
<name>A0A0S7Y5Z9_UNCSA</name>
<sequence>MHYKARSAVVNIFITIDVETSIGGAFAVPNELRPVGAESCIYGKIREKEYGIPLIMNILERFKLKGTFFVEPFCSFYFGENIVKEVCRYISNRGHDIQLHLHPNYQIFRYKDWQRRCKEKALFPDLVAKYTLDEQVEIVRMGKDILQRCGVSPLAFRAGCFGANRDTILALEKNGFLIDSSYNASYLNKTCFIKSNDLLNDITKFGSIYELPITNYYEFKIDGFMRMRNLDLCAISAYELRQVLKKALRNNIAFVVIILHSFSFVKKRDFQYRMVTPNFILINRFIKLCEFLHRHQDLFHVFTFSQLCNSIRYDPKITKEKQIHKQDSIPFIGNLSALPRYFSNAIQYL</sequence>
<gene>
    <name evidence="1" type="ORF">AMJ44_02185</name>
</gene>
<dbReference type="InterPro" id="IPR011330">
    <property type="entry name" value="Glyco_hydro/deAcase_b/a-brl"/>
</dbReference>
<accession>A0A0S7Y5Z9</accession>
<reference evidence="1 2" key="1">
    <citation type="journal article" date="2015" name="Microbiome">
        <title>Genomic resolution of linkages in carbon, nitrogen, and sulfur cycling among widespread estuary sediment bacteria.</title>
        <authorList>
            <person name="Baker B.J."/>
            <person name="Lazar C.S."/>
            <person name="Teske A.P."/>
            <person name="Dick G.J."/>
        </authorList>
    </citation>
    <scope>NUCLEOTIDE SEQUENCE [LARGE SCALE GENOMIC DNA]</scope>
    <source>
        <strain evidence="1">DG_54_3</strain>
    </source>
</reference>
<evidence type="ECO:0000313" key="2">
    <source>
        <dbReference type="Proteomes" id="UP000051861"/>
    </source>
</evidence>
<evidence type="ECO:0000313" key="1">
    <source>
        <dbReference type="EMBL" id="KPJ69803.1"/>
    </source>
</evidence>
<comment type="caution">
    <text evidence="1">The sequence shown here is derived from an EMBL/GenBank/DDBJ whole genome shotgun (WGS) entry which is preliminary data.</text>
</comment>
<proteinExistence type="predicted"/>
<dbReference type="AlphaFoldDB" id="A0A0S7Y5Z9"/>
<protein>
    <recommendedName>
        <fullName evidence="3">NodB homology domain-containing protein</fullName>
    </recommendedName>
</protein>
<evidence type="ECO:0008006" key="3">
    <source>
        <dbReference type="Google" id="ProtNLM"/>
    </source>
</evidence>
<dbReference type="Gene3D" id="3.20.20.370">
    <property type="entry name" value="Glycoside hydrolase/deacetylase"/>
    <property type="match status" value="1"/>
</dbReference>
<dbReference type="SUPFAM" id="SSF88713">
    <property type="entry name" value="Glycoside hydrolase/deacetylase"/>
    <property type="match status" value="1"/>
</dbReference>